<feature type="domain" description="Thioesterase" evidence="27">
    <location>
        <begin position="149"/>
        <end position="221"/>
    </location>
</feature>
<comment type="catalytic activity">
    <reaction evidence="26">
        <text>tetradecanoyl-CoA + H2O = tetradecanoate + CoA + H(+)</text>
        <dbReference type="Rhea" id="RHEA:40119"/>
        <dbReference type="ChEBI" id="CHEBI:15377"/>
        <dbReference type="ChEBI" id="CHEBI:15378"/>
        <dbReference type="ChEBI" id="CHEBI:30807"/>
        <dbReference type="ChEBI" id="CHEBI:57287"/>
        <dbReference type="ChEBI" id="CHEBI:57385"/>
    </reaction>
    <physiologicalReaction direction="left-to-right" evidence="26">
        <dbReference type="Rhea" id="RHEA:40120"/>
    </physiologicalReaction>
</comment>
<dbReference type="STRING" id="37293.ENSANAP00000012037"/>
<evidence type="ECO:0000256" key="2">
    <source>
        <dbReference type="ARBA" id="ARBA00004569"/>
    </source>
</evidence>
<keyword evidence="5" id="KW-1003">Cell membrane</keyword>
<evidence type="ECO:0000256" key="21">
    <source>
        <dbReference type="ARBA" id="ARBA00043210"/>
    </source>
</evidence>
<dbReference type="GO" id="GO:0032587">
    <property type="term" value="C:ruffle membrane"/>
    <property type="evidence" value="ECO:0007669"/>
    <property type="project" value="UniProtKB-SubCell"/>
</dbReference>
<dbReference type="FunFam" id="3.10.129.10:FF:000046">
    <property type="entry name" value="Acyl-coenzyme A thioesterase THEM4"/>
    <property type="match status" value="1"/>
</dbReference>
<keyword evidence="7" id="KW-0053">Apoptosis</keyword>
<comment type="catalytic activity">
    <reaction evidence="17">
        <text>(9Z)-octadecenoyl-CoA + H2O = (9Z)-octadecenoate + CoA + H(+)</text>
        <dbReference type="Rhea" id="RHEA:40139"/>
        <dbReference type="ChEBI" id="CHEBI:15377"/>
        <dbReference type="ChEBI" id="CHEBI:15378"/>
        <dbReference type="ChEBI" id="CHEBI:30823"/>
        <dbReference type="ChEBI" id="CHEBI:57287"/>
        <dbReference type="ChEBI" id="CHEBI:57387"/>
    </reaction>
    <physiologicalReaction direction="left-to-right" evidence="17">
        <dbReference type="Rhea" id="RHEA:40140"/>
    </physiologicalReaction>
</comment>
<dbReference type="GO" id="GO:0005758">
    <property type="term" value="C:mitochondrial intermembrane space"/>
    <property type="evidence" value="ECO:0007669"/>
    <property type="project" value="UniProtKB-SubCell"/>
</dbReference>
<evidence type="ECO:0000256" key="24">
    <source>
        <dbReference type="ARBA" id="ARBA00047969"/>
    </source>
</evidence>
<comment type="catalytic activity">
    <reaction evidence="25">
        <text>dodecanoyl-CoA + H2O = dodecanoate + CoA + H(+)</text>
        <dbReference type="Rhea" id="RHEA:30135"/>
        <dbReference type="ChEBI" id="CHEBI:15377"/>
        <dbReference type="ChEBI" id="CHEBI:15378"/>
        <dbReference type="ChEBI" id="CHEBI:18262"/>
        <dbReference type="ChEBI" id="CHEBI:57287"/>
        <dbReference type="ChEBI" id="CHEBI:57375"/>
    </reaction>
    <physiologicalReaction direction="left-to-right" evidence="25">
        <dbReference type="Rhea" id="RHEA:30136"/>
    </physiologicalReaction>
</comment>
<evidence type="ECO:0000256" key="26">
    <source>
        <dbReference type="ARBA" id="ARBA00048180"/>
    </source>
</evidence>
<dbReference type="Proteomes" id="UP000233020">
    <property type="component" value="Unplaced"/>
</dbReference>
<dbReference type="GO" id="GO:0005829">
    <property type="term" value="C:cytosol"/>
    <property type="evidence" value="ECO:0007669"/>
    <property type="project" value="Ensembl"/>
</dbReference>
<evidence type="ECO:0000256" key="16">
    <source>
        <dbReference type="ARBA" id="ARBA00035852"/>
    </source>
</evidence>
<dbReference type="GO" id="GO:0005743">
    <property type="term" value="C:mitochondrial inner membrane"/>
    <property type="evidence" value="ECO:0007669"/>
    <property type="project" value="UniProtKB-SubCell"/>
</dbReference>
<dbReference type="Pfam" id="PF03061">
    <property type="entry name" value="4HBT"/>
    <property type="match status" value="1"/>
</dbReference>
<dbReference type="PANTHER" id="PTHR12418:SF19">
    <property type="entry name" value="ACYL-COENZYME A THIOESTERASE THEM4"/>
    <property type="match status" value="1"/>
</dbReference>
<keyword evidence="11" id="KW-0809">Transit peptide</keyword>
<dbReference type="PANTHER" id="PTHR12418">
    <property type="entry name" value="ACYL-COENZYME A THIOESTERASE THEM4"/>
    <property type="match status" value="1"/>
</dbReference>
<dbReference type="GO" id="GO:0051898">
    <property type="term" value="P:negative regulation of phosphatidylinositol 3-kinase/protein kinase B signal transduction"/>
    <property type="evidence" value="ECO:0007669"/>
    <property type="project" value="Ensembl"/>
</dbReference>
<comment type="similarity">
    <text evidence="18">Belongs to the THEM4/THEM5 thioesterase family.</text>
</comment>
<evidence type="ECO:0000256" key="23">
    <source>
        <dbReference type="ARBA" id="ARBA00047734"/>
    </source>
</evidence>
<comment type="subcellular location">
    <subcellularLocation>
        <location evidence="3">Cell projection</location>
        <location evidence="3">Ruffle membrane</location>
    </subcellularLocation>
    <subcellularLocation>
        <location evidence="1">Cytoplasm</location>
    </subcellularLocation>
    <subcellularLocation>
        <location evidence="4">Mitochondrion inner membrane</location>
        <topology evidence="4">Peripheral membrane protein</topology>
    </subcellularLocation>
    <subcellularLocation>
        <location evidence="2">Mitochondrion intermembrane space</location>
    </subcellularLocation>
</comment>
<evidence type="ECO:0000256" key="3">
    <source>
        <dbReference type="ARBA" id="ARBA00004632"/>
    </source>
</evidence>
<evidence type="ECO:0000256" key="13">
    <source>
        <dbReference type="ARBA" id="ARBA00023128"/>
    </source>
</evidence>
<evidence type="ECO:0000256" key="15">
    <source>
        <dbReference type="ARBA" id="ARBA00023273"/>
    </source>
</evidence>
<evidence type="ECO:0000256" key="14">
    <source>
        <dbReference type="ARBA" id="ARBA00023136"/>
    </source>
</evidence>
<keyword evidence="13" id="KW-0496">Mitochondrion</keyword>
<dbReference type="AlphaFoldDB" id="A0A2K5CTM1"/>
<evidence type="ECO:0000256" key="6">
    <source>
        <dbReference type="ARBA" id="ARBA00022490"/>
    </source>
</evidence>
<proteinExistence type="inferred from homology"/>
<comment type="catalytic activity">
    <reaction evidence="23">
        <text>hexadecanoyl-CoA + H2O = hexadecanoate + CoA + H(+)</text>
        <dbReference type="Rhea" id="RHEA:16645"/>
        <dbReference type="ChEBI" id="CHEBI:7896"/>
        <dbReference type="ChEBI" id="CHEBI:15377"/>
        <dbReference type="ChEBI" id="CHEBI:15378"/>
        <dbReference type="ChEBI" id="CHEBI:57287"/>
        <dbReference type="ChEBI" id="CHEBI:57379"/>
        <dbReference type="EC" id="3.1.2.2"/>
    </reaction>
    <physiologicalReaction direction="left-to-right" evidence="23">
        <dbReference type="Rhea" id="RHEA:16646"/>
    </physiologicalReaction>
</comment>
<keyword evidence="29" id="KW-1185">Reference proteome</keyword>
<evidence type="ECO:0000256" key="11">
    <source>
        <dbReference type="ARBA" id="ARBA00022946"/>
    </source>
</evidence>
<dbReference type="EC" id="3.1.2.2" evidence="19"/>
<keyword evidence="8" id="KW-0999">Mitochondrion inner membrane</keyword>
<dbReference type="OMA" id="MFYNDVE"/>
<organism evidence="28 29">
    <name type="scientific">Aotus nancymaae</name>
    <name type="common">Ma's night monkey</name>
    <dbReference type="NCBI Taxonomy" id="37293"/>
    <lineage>
        <taxon>Eukaryota</taxon>
        <taxon>Metazoa</taxon>
        <taxon>Chordata</taxon>
        <taxon>Craniata</taxon>
        <taxon>Vertebrata</taxon>
        <taxon>Euteleostomi</taxon>
        <taxon>Mammalia</taxon>
        <taxon>Eutheria</taxon>
        <taxon>Euarchontoglires</taxon>
        <taxon>Primates</taxon>
        <taxon>Haplorrhini</taxon>
        <taxon>Platyrrhini</taxon>
        <taxon>Aotidae</taxon>
        <taxon>Aotus</taxon>
    </lineage>
</organism>
<keyword evidence="14" id="KW-0472">Membrane</keyword>
<comment type="catalytic activity">
    <reaction evidence="22">
        <text>octanoyl-CoA + H2O = octanoate + CoA + H(+)</text>
        <dbReference type="Rhea" id="RHEA:30143"/>
        <dbReference type="ChEBI" id="CHEBI:15377"/>
        <dbReference type="ChEBI" id="CHEBI:15378"/>
        <dbReference type="ChEBI" id="CHEBI:25646"/>
        <dbReference type="ChEBI" id="CHEBI:57287"/>
        <dbReference type="ChEBI" id="CHEBI:57386"/>
    </reaction>
    <physiologicalReaction direction="left-to-right" evidence="22">
        <dbReference type="Rhea" id="RHEA:30144"/>
    </physiologicalReaction>
</comment>
<protein>
    <recommendedName>
        <fullName evidence="20">Acyl-coenzyme A thioesterase THEM4</fullName>
        <ecNumber evidence="19">3.1.2.2</ecNumber>
    </recommendedName>
    <alternativeName>
        <fullName evidence="21">Thioesterase superfamily member 4</fullName>
    </alternativeName>
</protein>
<comment type="catalytic activity">
    <reaction evidence="24">
        <text>decanoyl-CoA + H2O = decanoate + CoA + H(+)</text>
        <dbReference type="Rhea" id="RHEA:40059"/>
        <dbReference type="ChEBI" id="CHEBI:15377"/>
        <dbReference type="ChEBI" id="CHEBI:15378"/>
        <dbReference type="ChEBI" id="CHEBI:27689"/>
        <dbReference type="ChEBI" id="CHEBI:57287"/>
        <dbReference type="ChEBI" id="CHEBI:61430"/>
    </reaction>
    <physiologicalReaction direction="left-to-right" evidence="24">
        <dbReference type="Rhea" id="RHEA:40060"/>
    </physiologicalReaction>
</comment>
<dbReference type="Gene3D" id="3.10.129.10">
    <property type="entry name" value="Hotdog Thioesterase"/>
    <property type="match status" value="1"/>
</dbReference>
<dbReference type="GO" id="GO:0006631">
    <property type="term" value="P:fatty acid metabolic process"/>
    <property type="evidence" value="ECO:0007669"/>
    <property type="project" value="UniProtKB-KW"/>
</dbReference>
<evidence type="ECO:0000256" key="5">
    <source>
        <dbReference type="ARBA" id="ARBA00022475"/>
    </source>
</evidence>
<evidence type="ECO:0000256" key="10">
    <source>
        <dbReference type="ARBA" id="ARBA00022832"/>
    </source>
</evidence>
<keyword evidence="10" id="KW-0276">Fatty acid metabolism</keyword>
<evidence type="ECO:0000256" key="8">
    <source>
        <dbReference type="ARBA" id="ARBA00022792"/>
    </source>
</evidence>
<gene>
    <name evidence="28" type="primary">THEM4</name>
</gene>
<reference evidence="28" key="1">
    <citation type="submission" date="2025-08" db="UniProtKB">
        <authorList>
            <consortium name="Ensembl"/>
        </authorList>
    </citation>
    <scope>IDENTIFICATION</scope>
</reference>
<evidence type="ECO:0000256" key="19">
    <source>
        <dbReference type="ARBA" id="ARBA00038848"/>
    </source>
</evidence>
<evidence type="ECO:0000313" key="28">
    <source>
        <dbReference type="Ensembl" id="ENSANAP00000012037.1"/>
    </source>
</evidence>
<evidence type="ECO:0000256" key="7">
    <source>
        <dbReference type="ARBA" id="ARBA00022703"/>
    </source>
</evidence>
<evidence type="ECO:0000256" key="18">
    <source>
        <dbReference type="ARBA" id="ARBA00038456"/>
    </source>
</evidence>
<evidence type="ECO:0000256" key="22">
    <source>
        <dbReference type="ARBA" id="ARBA00047588"/>
    </source>
</evidence>
<evidence type="ECO:0000313" key="29">
    <source>
        <dbReference type="Proteomes" id="UP000233020"/>
    </source>
</evidence>
<dbReference type="InterPro" id="IPR006683">
    <property type="entry name" value="Thioestr_dom"/>
</dbReference>
<dbReference type="InterPro" id="IPR052365">
    <property type="entry name" value="THEM4/THEM5_acyl-CoA_thioest"/>
</dbReference>
<accession>A0A2K5CTM1</accession>
<reference evidence="28" key="2">
    <citation type="submission" date="2025-09" db="UniProtKB">
        <authorList>
            <consortium name="Ensembl"/>
        </authorList>
    </citation>
    <scope>IDENTIFICATION</scope>
</reference>
<keyword evidence="15" id="KW-0966">Cell projection</keyword>
<evidence type="ECO:0000256" key="20">
    <source>
        <dbReference type="ARBA" id="ARBA00040123"/>
    </source>
</evidence>
<evidence type="ECO:0000256" key="12">
    <source>
        <dbReference type="ARBA" id="ARBA00023098"/>
    </source>
</evidence>
<comment type="catalytic activity">
    <reaction evidence="16">
        <text>(5Z,8Z,11Z,14Z)-eicosatetraenoyl-CoA + H2O = (5Z,8Z,11Z,14Z)-eicosatetraenoate + CoA + H(+)</text>
        <dbReference type="Rhea" id="RHEA:40151"/>
        <dbReference type="ChEBI" id="CHEBI:15377"/>
        <dbReference type="ChEBI" id="CHEBI:15378"/>
        <dbReference type="ChEBI" id="CHEBI:32395"/>
        <dbReference type="ChEBI" id="CHEBI:57287"/>
        <dbReference type="ChEBI" id="CHEBI:57368"/>
    </reaction>
    <physiologicalReaction direction="left-to-right" evidence="16">
        <dbReference type="Rhea" id="RHEA:40152"/>
    </physiologicalReaction>
</comment>
<dbReference type="GeneTree" id="ENSGT00940000160047"/>
<evidence type="ECO:0000256" key="4">
    <source>
        <dbReference type="ARBA" id="ARBA00004637"/>
    </source>
</evidence>
<dbReference type="SUPFAM" id="SSF54637">
    <property type="entry name" value="Thioesterase/thiol ester dehydrase-isomerase"/>
    <property type="match status" value="1"/>
</dbReference>
<keyword evidence="6" id="KW-0963">Cytoplasm</keyword>
<dbReference type="GO" id="GO:0052816">
    <property type="term" value="F:long-chain fatty acyl-CoA hydrolase activity"/>
    <property type="evidence" value="ECO:0007669"/>
    <property type="project" value="Ensembl"/>
</dbReference>
<evidence type="ECO:0000256" key="17">
    <source>
        <dbReference type="ARBA" id="ARBA00037002"/>
    </source>
</evidence>
<name>A0A2K5CTM1_AOTNA</name>
<dbReference type="InterPro" id="IPR029069">
    <property type="entry name" value="HotDog_dom_sf"/>
</dbReference>
<keyword evidence="12" id="KW-0443">Lipid metabolism</keyword>
<dbReference type="Ensembl" id="ENSANAT00000029854.1">
    <property type="protein sequence ID" value="ENSANAP00000012037.1"/>
    <property type="gene ID" value="ENSANAG00000023948.1"/>
</dbReference>
<evidence type="ECO:0000256" key="25">
    <source>
        <dbReference type="ARBA" id="ARBA00048074"/>
    </source>
</evidence>
<sequence length="238" mass="26671">MLRSCAARLRTLGVLRGLPAGRRAPGSEPRPALRLFSSEEVFLKDYSVPNPSWNKDLRLLFDQFTKKCEDGSWKRLSSYKRESAAMMKDFKTHFLDPEHMKEEQISQAQLFTRSFDEGLGFEYVMFYNDVEKRMVCLFQGGPYLEGAPGCLHGGAIATMVDVTLGTCAMIAGGIVMTANLNINYKRPVPLCSVVVINSQLDKVEGRKFFVSCNVQSVDEKTLYSEATGLFIKLKPSLT</sequence>
<keyword evidence="9" id="KW-0378">Hydrolase</keyword>
<evidence type="ECO:0000256" key="1">
    <source>
        <dbReference type="ARBA" id="ARBA00004496"/>
    </source>
</evidence>
<evidence type="ECO:0000256" key="9">
    <source>
        <dbReference type="ARBA" id="ARBA00022801"/>
    </source>
</evidence>
<dbReference type="GO" id="GO:1902108">
    <property type="term" value="P:regulation of mitochondrial membrane permeability involved in apoptotic process"/>
    <property type="evidence" value="ECO:0007669"/>
    <property type="project" value="Ensembl"/>
</dbReference>
<evidence type="ECO:0000259" key="27">
    <source>
        <dbReference type="Pfam" id="PF03061"/>
    </source>
</evidence>
<dbReference type="CDD" id="cd03443">
    <property type="entry name" value="PaaI_thioesterase"/>
    <property type="match status" value="1"/>
</dbReference>